<feature type="transmembrane region" description="Helical" evidence="2">
    <location>
        <begin position="191"/>
        <end position="212"/>
    </location>
</feature>
<keyword evidence="2" id="KW-0472">Membrane</keyword>
<evidence type="ECO:0000256" key="2">
    <source>
        <dbReference type="SAM" id="Phobius"/>
    </source>
</evidence>
<feature type="transmembrane region" description="Helical" evidence="2">
    <location>
        <begin position="232"/>
        <end position="252"/>
    </location>
</feature>
<sequence length="365" mass="36661">MTAPRRGTVDPVKALLHRHRDLCERAVDPLEIAAGLEAHGVTDRTAARFRHRDVFALAEEMYARVPRDNDEWDALDTPGDDGADRQHGAAPEVHAGWPVFALLPGAVCALTVAGLGLTTGGARVAVALGGAAALAATTRVALRHGPLRTPRPAASATRAWTCWLLAYALLGEGLLRAAAPGGADRPWAPSALAALGLTAAVAPGLACARLFAVRAHARLGRSRGLADFAASVRPLLIGVFALYAAAVGLALAGADAALGPGGVAPALGVGALAALLWLGRLLAAHGSTRAAVLVYAAVGATEAAALALAWAARLPGCGFLAAPVETAALTWGAPAVVCGAGAAVLLARAVRVLGRASAHARGGTT</sequence>
<feature type="compositionally biased region" description="Acidic residues" evidence="1">
    <location>
        <begin position="70"/>
        <end position="81"/>
    </location>
</feature>
<dbReference type="RefSeq" id="WP_229878500.1">
    <property type="nucleotide sequence ID" value="NZ_BMSQ01000001.1"/>
</dbReference>
<feature type="transmembrane region" description="Helical" evidence="2">
    <location>
        <begin position="95"/>
        <end position="118"/>
    </location>
</feature>
<gene>
    <name evidence="3" type="ORF">FHS40_003780</name>
</gene>
<reference evidence="3 4" key="1">
    <citation type="submission" date="2020-08" db="EMBL/GenBank/DDBJ databases">
        <title>Genomic Encyclopedia of Type Strains, Phase III (KMG-III): the genomes of soil and plant-associated and newly described type strains.</title>
        <authorList>
            <person name="Whitman W."/>
        </authorList>
    </citation>
    <scope>NUCLEOTIDE SEQUENCE [LARGE SCALE GENOMIC DNA]</scope>
    <source>
        <strain evidence="3 4">CECT 3146</strain>
    </source>
</reference>
<feature type="transmembrane region" description="Helical" evidence="2">
    <location>
        <begin position="331"/>
        <end position="350"/>
    </location>
</feature>
<feature type="transmembrane region" description="Helical" evidence="2">
    <location>
        <begin position="258"/>
        <end position="278"/>
    </location>
</feature>
<feature type="region of interest" description="Disordered" evidence="1">
    <location>
        <begin position="69"/>
        <end position="89"/>
    </location>
</feature>
<dbReference type="EMBL" id="JACHJD010000005">
    <property type="protein sequence ID" value="MBB5104696.1"/>
    <property type="molecule type" value="Genomic_DNA"/>
</dbReference>
<name>A0A7W8EUK9_STRST</name>
<evidence type="ECO:0008006" key="5">
    <source>
        <dbReference type="Google" id="ProtNLM"/>
    </source>
</evidence>
<organism evidence="3 4">
    <name type="scientific">Streptomyces spectabilis</name>
    <dbReference type="NCBI Taxonomy" id="68270"/>
    <lineage>
        <taxon>Bacteria</taxon>
        <taxon>Bacillati</taxon>
        <taxon>Actinomycetota</taxon>
        <taxon>Actinomycetes</taxon>
        <taxon>Kitasatosporales</taxon>
        <taxon>Streptomycetaceae</taxon>
        <taxon>Streptomyces</taxon>
    </lineage>
</organism>
<feature type="transmembrane region" description="Helical" evidence="2">
    <location>
        <begin position="162"/>
        <end position="179"/>
    </location>
</feature>
<proteinExistence type="predicted"/>
<keyword evidence="2" id="KW-0812">Transmembrane</keyword>
<accession>A0A7W8EUK9</accession>
<comment type="caution">
    <text evidence="3">The sequence shown here is derived from an EMBL/GenBank/DDBJ whole genome shotgun (WGS) entry which is preliminary data.</text>
</comment>
<evidence type="ECO:0000313" key="4">
    <source>
        <dbReference type="Proteomes" id="UP000549009"/>
    </source>
</evidence>
<dbReference type="Proteomes" id="UP000549009">
    <property type="component" value="Unassembled WGS sequence"/>
</dbReference>
<evidence type="ECO:0000256" key="1">
    <source>
        <dbReference type="SAM" id="MobiDB-lite"/>
    </source>
</evidence>
<protein>
    <recommendedName>
        <fullName evidence="5">Integral membrane protein</fullName>
    </recommendedName>
</protein>
<dbReference type="AlphaFoldDB" id="A0A7W8EUK9"/>
<feature type="transmembrane region" description="Helical" evidence="2">
    <location>
        <begin position="124"/>
        <end position="142"/>
    </location>
</feature>
<feature type="transmembrane region" description="Helical" evidence="2">
    <location>
        <begin position="290"/>
        <end position="311"/>
    </location>
</feature>
<evidence type="ECO:0000313" key="3">
    <source>
        <dbReference type="EMBL" id="MBB5104696.1"/>
    </source>
</evidence>
<keyword evidence="4" id="KW-1185">Reference proteome</keyword>
<keyword evidence="2" id="KW-1133">Transmembrane helix</keyword>